<dbReference type="AlphaFoldDB" id="A0A9D4V402"/>
<evidence type="ECO:0000256" key="1">
    <source>
        <dbReference type="SAM" id="Phobius"/>
    </source>
</evidence>
<sequence length="110" mass="12959">DSSVCKLRRGVKLNQVAHQMDPRRSASYVVGHITEFIRDPPQWRGRVPAMFLVILFDQTHIILEDKEWHDTSWFRTPSMMYLLILEILHCGGVLHMLRILFVLSKILRSF</sequence>
<evidence type="ECO:0000313" key="3">
    <source>
        <dbReference type="Proteomes" id="UP000886520"/>
    </source>
</evidence>
<keyword evidence="1" id="KW-1133">Transmembrane helix</keyword>
<keyword evidence="1" id="KW-0812">Transmembrane</keyword>
<evidence type="ECO:0000313" key="2">
    <source>
        <dbReference type="EMBL" id="KAI5078947.1"/>
    </source>
</evidence>
<proteinExistence type="predicted"/>
<keyword evidence="1" id="KW-0472">Membrane</keyword>
<keyword evidence="3" id="KW-1185">Reference proteome</keyword>
<dbReference type="Proteomes" id="UP000886520">
    <property type="component" value="Chromosome 6"/>
</dbReference>
<comment type="caution">
    <text evidence="2">The sequence shown here is derived from an EMBL/GenBank/DDBJ whole genome shotgun (WGS) entry which is preliminary data.</text>
</comment>
<feature type="non-terminal residue" evidence="2">
    <location>
        <position position="1"/>
    </location>
</feature>
<feature type="transmembrane region" description="Helical" evidence="1">
    <location>
        <begin position="79"/>
        <end position="103"/>
    </location>
</feature>
<protein>
    <submittedName>
        <fullName evidence="2">Uncharacterized protein</fullName>
    </submittedName>
</protein>
<dbReference type="EMBL" id="JABFUD020000006">
    <property type="protein sequence ID" value="KAI5078947.1"/>
    <property type="molecule type" value="Genomic_DNA"/>
</dbReference>
<reference evidence="2" key="1">
    <citation type="submission" date="2021-01" db="EMBL/GenBank/DDBJ databases">
        <title>Adiantum capillus-veneris genome.</title>
        <authorList>
            <person name="Fang Y."/>
            <person name="Liao Q."/>
        </authorList>
    </citation>
    <scope>NUCLEOTIDE SEQUENCE</scope>
    <source>
        <strain evidence="2">H3</strain>
        <tissue evidence="2">Leaf</tissue>
    </source>
</reference>
<feature type="non-terminal residue" evidence="2">
    <location>
        <position position="110"/>
    </location>
</feature>
<organism evidence="2 3">
    <name type="scientific">Adiantum capillus-veneris</name>
    <name type="common">Maidenhair fern</name>
    <dbReference type="NCBI Taxonomy" id="13818"/>
    <lineage>
        <taxon>Eukaryota</taxon>
        <taxon>Viridiplantae</taxon>
        <taxon>Streptophyta</taxon>
        <taxon>Embryophyta</taxon>
        <taxon>Tracheophyta</taxon>
        <taxon>Polypodiopsida</taxon>
        <taxon>Polypodiidae</taxon>
        <taxon>Polypodiales</taxon>
        <taxon>Pteridineae</taxon>
        <taxon>Pteridaceae</taxon>
        <taxon>Vittarioideae</taxon>
        <taxon>Adiantum</taxon>
    </lineage>
</organism>
<accession>A0A9D4V402</accession>
<name>A0A9D4V402_ADICA</name>
<gene>
    <name evidence="2" type="ORF">GOP47_0006618</name>
</gene>